<sequence length="187" mass="20786">MRNPSLPILAALRPDPRNVSLLFGVAEGETGTFFNLSVKLPEKPWVDLTLARVFLGDYAFPAQGKKERKKEGRNCARTRKGRHHFHLFSMSLGLMKAMTALMDGGRGQALLYTLALTHTITAARIMIEHPSPEGLWITSPEHLITEIIHGPECLEEWIAEIHPPTVAQRKGLCEGSALFVFIYLSSA</sequence>
<evidence type="ECO:0000313" key="2">
    <source>
        <dbReference type="EMBL" id="GBL60142.1"/>
    </source>
</evidence>
<reference evidence="1 3" key="1">
    <citation type="journal article" date="2019" name="Sci. Rep.">
        <title>Orb-weaving spider Araneus ventricosus genome elucidates the spidroin gene catalogue.</title>
        <authorList>
            <person name="Kono N."/>
            <person name="Nakamura H."/>
            <person name="Ohtoshi R."/>
            <person name="Moran D.A.P."/>
            <person name="Shinohara A."/>
            <person name="Yoshida Y."/>
            <person name="Fujiwara M."/>
            <person name="Mori M."/>
            <person name="Tomita M."/>
            <person name="Arakawa K."/>
        </authorList>
    </citation>
    <scope>NUCLEOTIDE SEQUENCE [LARGE SCALE GENOMIC DNA]</scope>
</reference>
<gene>
    <name evidence="1" type="ORF">AVEN_127608_1</name>
    <name evidence="2" type="ORF">AVEN_257245_1</name>
</gene>
<evidence type="ECO:0000313" key="1">
    <source>
        <dbReference type="EMBL" id="GBL59713.1"/>
    </source>
</evidence>
<dbReference type="Proteomes" id="UP000499080">
    <property type="component" value="Unassembled WGS sequence"/>
</dbReference>
<dbReference type="EMBL" id="BGPR01076165">
    <property type="protein sequence ID" value="GBL59713.1"/>
    <property type="molecule type" value="Genomic_DNA"/>
</dbReference>
<evidence type="ECO:0000313" key="3">
    <source>
        <dbReference type="Proteomes" id="UP000499080"/>
    </source>
</evidence>
<proteinExistence type="predicted"/>
<accession>A0A4Y1ZNH9</accession>
<name>A0A4Y1ZNH9_ARAVE</name>
<protein>
    <submittedName>
        <fullName evidence="1">Uncharacterized protein</fullName>
    </submittedName>
</protein>
<dbReference type="AlphaFoldDB" id="A0A4Y1ZNH9"/>
<keyword evidence="3" id="KW-1185">Reference proteome</keyword>
<dbReference type="EMBL" id="BGPR01076247">
    <property type="protein sequence ID" value="GBL60142.1"/>
    <property type="molecule type" value="Genomic_DNA"/>
</dbReference>
<organism evidence="1 3">
    <name type="scientific">Araneus ventricosus</name>
    <name type="common">Orbweaver spider</name>
    <name type="synonym">Epeira ventricosa</name>
    <dbReference type="NCBI Taxonomy" id="182803"/>
    <lineage>
        <taxon>Eukaryota</taxon>
        <taxon>Metazoa</taxon>
        <taxon>Ecdysozoa</taxon>
        <taxon>Arthropoda</taxon>
        <taxon>Chelicerata</taxon>
        <taxon>Arachnida</taxon>
        <taxon>Araneae</taxon>
        <taxon>Araneomorphae</taxon>
        <taxon>Entelegynae</taxon>
        <taxon>Araneoidea</taxon>
        <taxon>Araneidae</taxon>
        <taxon>Araneus</taxon>
    </lineage>
</organism>
<comment type="caution">
    <text evidence="1">The sequence shown here is derived from an EMBL/GenBank/DDBJ whole genome shotgun (WGS) entry which is preliminary data.</text>
</comment>